<evidence type="ECO:0000259" key="2">
    <source>
        <dbReference type="Pfam" id="PF04230"/>
    </source>
</evidence>
<keyword evidence="4" id="KW-1185">Reference proteome</keyword>
<dbReference type="GO" id="GO:0016740">
    <property type="term" value="F:transferase activity"/>
    <property type="evidence" value="ECO:0007669"/>
    <property type="project" value="UniProtKB-KW"/>
</dbReference>
<name>A0A375I0P2_9ACTN</name>
<feature type="domain" description="Polysaccharide pyruvyl transferase" evidence="2">
    <location>
        <begin position="42"/>
        <end position="331"/>
    </location>
</feature>
<dbReference type="AlphaFoldDB" id="A0A375I0P2"/>
<reference evidence="4" key="1">
    <citation type="submission" date="2018-02" db="EMBL/GenBank/DDBJ databases">
        <authorList>
            <person name="Hornung B."/>
        </authorList>
    </citation>
    <scope>NUCLEOTIDE SEQUENCE [LARGE SCALE GENOMIC DNA]</scope>
</reference>
<keyword evidence="3" id="KW-0808">Transferase</keyword>
<dbReference type="InterPro" id="IPR007345">
    <property type="entry name" value="Polysacch_pyruvyl_Trfase"/>
</dbReference>
<accession>A0A375I0P2</accession>
<protein>
    <submittedName>
        <fullName evidence="3">Polysaccharide pyruvyl transferase</fullName>
    </submittedName>
</protein>
<evidence type="ECO:0000313" key="3">
    <source>
        <dbReference type="EMBL" id="SPF68200.1"/>
    </source>
</evidence>
<feature type="region of interest" description="Disordered" evidence="1">
    <location>
        <begin position="1"/>
        <end position="27"/>
    </location>
</feature>
<evidence type="ECO:0000313" key="4">
    <source>
        <dbReference type="Proteomes" id="UP000265962"/>
    </source>
</evidence>
<dbReference type="EMBL" id="OMOH01000004">
    <property type="protein sequence ID" value="SPF68200.1"/>
    <property type="molecule type" value="Genomic_DNA"/>
</dbReference>
<organism evidence="3 4">
    <name type="scientific">Propionibacterium ruminifibrarum</name>
    <dbReference type="NCBI Taxonomy" id="1962131"/>
    <lineage>
        <taxon>Bacteria</taxon>
        <taxon>Bacillati</taxon>
        <taxon>Actinomycetota</taxon>
        <taxon>Actinomycetes</taxon>
        <taxon>Propionibacteriales</taxon>
        <taxon>Propionibacteriaceae</taxon>
        <taxon>Propionibacterium</taxon>
    </lineage>
</organism>
<evidence type="ECO:0000256" key="1">
    <source>
        <dbReference type="SAM" id="MobiDB-lite"/>
    </source>
</evidence>
<dbReference type="RefSeq" id="WP_220474346.1">
    <property type="nucleotide sequence ID" value="NZ_OMOH01000004.1"/>
</dbReference>
<sequence>MPDHNQPRERQMAPHVSSPRNSRSVDAERPAVALLTLHNVRNYGSVLQTVATQTLLEEAGAQCTVLDFRREGIGDDAAHYIAGSSYAKVPFAKQAYSLVRGRAAHRRASVFQDFLARRVNLTSSHYESYESLHDTVADHYDSYCVGSDQVWNIAYNRDNRPFYLSFLPPDTHRFSFASSIGMSALPRLEEELATRALSRFDRLSVREAPARDYLAGLGLDAEQHVDPTLAVPSAYWHGLASDVVLDHEYLLVYQLNRNPLLTRTASRLSARTGLPIVRADYWPTTRMPLARRIVLPPVEDFLTLVRDASLVVTDSFHGVAFSHIFATQFVAAPPPRYGGRLTSVLDLLGTRSRLIRSDDQAGTLALGSGPLLFDQDRLDHERRRAQQYLRSCLSPLKPGRPASGPSHGRPATAPRNT</sequence>
<dbReference type="Proteomes" id="UP000265962">
    <property type="component" value="Unassembled WGS sequence"/>
</dbReference>
<feature type="region of interest" description="Disordered" evidence="1">
    <location>
        <begin position="393"/>
        <end position="417"/>
    </location>
</feature>
<gene>
    <name evidence="3" type="ORF">PROPJV5_1143</name>
</gene>
<proteinExistence type="predicted"/>
<dbReference type="Pfam" id="PF04230">
    <property type="entry name" value="PS_pyruv_trans"/>
    <property type="match status" value="1"/>
</dbReference>
<feature type="compositionally biased region" description="Basic and acidic residues" evidence="1">
    <location>
        <begin position="1"/>
        <end position="12"/>
    </location>
</feature>